<evidence type="ECO:0000313" key="1">
    <source>
        <dbReference type="EMBL" id="THU52992.1"/>
    </source>
</evidence>
<dbReference type="PANTHER" id="PTHR35290">
    <property type="entry name" value="PROTEIN CASPARIAN STRIP INTEGRITY FACTOR 1-RELATED"/>
    <property type="match status" value="1"/>
</dbReference>
<dbReference type="EMBL" id="PYDT01000008">
    <property type="protein sequence ID" value="THU52992.1"/>
    <property type="molecule type" value="Genomic_DNA"/>
</dbReference>
<reference evidence="1 2" key="1">
    <citation type="journal article" date="2019" name="Nat. Plants">
        <title>Genome sequencing of Musa balbisiana reveals subgenome evolution and function divergence in polyploid bananas.</title>
        <authorList>
            <person name="Yao X."/>
        </authorList>
    </citation>
    <scope>NUCLEOTIDE SEQUENCE [LARGE SCALE GENOMIC DNA]</scope>
    <source>
        <strain evidence="2">cv. DH-PKW</strain>
        <tissue evidence="1">Leaves</tissue>
    </source>
</reference>
<dbReference type="Proteomes" id="UP000317650">
    <property type="component" value="Chromosome 10"/>
</dbReference>
<proteinExistence type="predicted"/>
<dbReference type="PANTHER" id="PTHR35290:SF2">
    <property type="entry name" value="PROTEIN CASPARIAN STRIP INTEGRITY FACTOR 1"/>
    <property type="match status" value="1"/>
</dbReference>
<sequence length="121" mass="13932">MRLEKEEKEKKERKNLRRSSGKISIMVFVDPKKLAVLLIILLASLPSIALAGKSFGYYLMYVSQAPQCYLYMKYEDLCKHGLHQEQISIVHSRILRVNTKDYGSYDPSPSLSKPPFKLIPN</sequence>
<dbReference type="AlphaFoldDB" id="A0A4S8IYE7"/>
<keyword evidence="2" id="KW-1185">Reference proteome</keyword>
<organism evidence="1 2">
    <name type="scientific">Musa balbisiana</name>
    <name type="common">Banana</name>
    <dbReference type="NCBI Taxonomy" id="52838"/>
    <lineage>
        <taxon>Eukaryota</taxon>
        <taxon>Viridiplantae</taxon>
        <taxon>Streptophyta</taxon>
        <taxon>Embryophyta</taxon>
        <taxon>Tracheophyta</taxon>
        <taxon>Spermatophyta</taxon>
        <taxon>Magnoliopsida</taxon>
        <taxon>Liliopsida</taxon>
        <taxon>Zingiberales</taxon>
        <taxon>Musaceae</taxon>
        <taxon>Musa</taxon>
    </lineage>
</organism>
<name>A0A4S8IYE7_MUSBA</name>
<protein>
    <submittedName>
        <fullName evidence="1">Uncharacterized protein</fullName>
    </submittedName>
</protein>
<accession>A0A4S8IYE7</accession>
<dbReference type="InterPro" id="IPR038974">
    <property type="entry name" value="CIF1/2"/>
</dbReference>
<gene>
    <name evidence="1" type="ORF">C4D60_Mb10t09750</name>
</gene>
<evidence type="ECO:0000313" key="2">
    <source>
        <dbReference type="Proteomes" id="UP000317650"/>
    </source>
</evidence>
<comment type="caution">
    <text evidence="1">The sequence shown here is derived from an EMBL/GenBank/DDBJ whole genome shotgun (WGS) entry which is preliminary data.</text>
</comment>
<dbReference type="STRING" id="52838.A0A4S8IYE7"/>